<keyword evidence="1" id="KW-0812">Transmembrane</keyword>
<reference evidence="2" key="1">
    <citation type="journal article" date="2021" name="Proc. Natl. Acad. Sci. U.S.A.">
        <title>A Catalog of Tens of Thousands of Viruses from Human Metagenomes Reveals Hidden Associations with Chronic Diseases.</title>
        <authorList>
            <person name="Tisza M.J."/>
            <person name="Buck C.B."/>
        </authorList>
    </citation>
    <scope>NUCLEOTIDE SEQUENCE</scope>
    <source>
        <strain evidence="2">CtQad106</strain>
    </source>
</reference>
<name>A0A8S5QMG4_9CAUD</name>
<dbReference type="EMBL" id="BK015691">
    <property type="protein sequence ID" value="DAE20256.1"/>
    <property type="molecule type" value="Genomic_DNA"/>
</dbReference>
<protein>
    <submittedName>
        <fullName evidence="2">Holin</fullName>
    </submittedName>
</protein>
<organism evidence="2">
    <name type="scientific">Ackermannviridae sp. ctQad106</name>
    <dbReference type="NCBI Taxonomy" id="2826820"/>
    <lineage>
        <taxon>Viruses</taxon>
        <taxon>Duplodnaviria</taxon>
        <taxon>Heunggongvirae</taxon>
        <taxon>Uroviricota</taxon>
        <taxon>Caudoviricetes</taxon>
        <taxon>Pantevenvirales</taxon>
        <taxon>Ackermannviridae</taxon>
    </lineage>
</organism>
<evidence type="ECO:0000313" key="2">
    <source>
        <dbReference type="EMBL" id="DAE20256.1"/>
    </source>
</evidence>
<sequence>MDISFISEYMVPVIVGICLCVGYVVKSWVKDVDNKYIPTMCAVLGVILAVWMHWPAVDAGVILSGLASGLASTGLHQVFKQLLGGE</sequence>
<feature type="transmembrane region" description="Helical" evidence="1">
    <location>
        <begin position="6"/>
        <end position="25"/>
    </location>
</feature>
<dbReference type="InterPro" id="IPR032111">
    <property type="entry name" value="Clostridium_phage_holin"/>
</dbReference>
<feature type="transmembrane region" description="Helical" evidence="1">
    <location>
        <begin position="37"/>
        <end position="54"/>
    </location>
</feature>
<dbReference type="Pfam" id="PF16079">
    <property type="entry name" value="Phage_holin_5_2"/>
    <property type="match status" value="1"/>
</dbReference>
<accession>A0A8S5QMG4</accession>
<keyword evidence="1" id="KW-0472">Membrane</keyword>
<proteinExistence type="predicted"/>
<evidence type="ECO:0000256" key="1">
    <source>
        <dbReference type="SAM" id="Phobius"/>
    </source>
</evidence>
<keyword evidence="1" id="KW-1133">Transmembrane helix</keyword>